<evidence type="ECO:0000259" key="9">
    <source>
        <dbReference type="PROSITE" id="PS50850"/>
    </source>
</evidence>
<dbReference type="OrthoDB" id="6612291at2759"/>
<evidence type="ECO:0000256" key="2">
    <source>
        <dbReference type="ARBA" id="ARBA00010992"/>
    </source>
</evidence>
<evidence type="ECO:0000256" key="3">
    <source>
        <dbReference type="ARBA" id="ARBA00022448"/>
    </source>
</evidence>
<protein>
    <recommendedName>
        <fullName evidence="9">Major facilitator superfamily (MFS) profile domain-containing protein</fullName>
    </recommendedName>
</protein>
<feature type="transmembrane region" description="Helical" evidence="8">
    <location>
        <begin position="440"/>
        <end position="460"/>
    </location>
</feature>
<feature type="region of interest" description="Disordered" evidence="7">
    <location>
        <begin position="508"/>
        <end position="533"/>
    </location>
</feature>
<dbReference type="PANTHER" id="PTHR48022:SF11">
    <property type="entry name" value="MONOSACCHARIDE TRANSPORTER (HXT8), PUTATIVE (AFU_ORTHOLOGUE AFUA_2G08120)-RELATED"/>
    <property type="match status" value="1"/>
</dbReference>
<feature type="transmembrane region" description="Helical" evidence="8">
    <location>
        <begin position="68"/>
        <end position="87"/>
    </location>
</feature>
<feature type="transmembrane region" description="Helical" evidence="8">
    <location>
        <begin position="153"/>
        <end position="177"/>
    </location>
</feature>
<feature type="transmembrane region" description="Helical" evidence="8">
    <location>
        <begin position="412"/>
        <end position="428"/>
    </location>
</feature>
<dbReference type="FunFam" id="1.20.1250.20:FF:000134">
    <property type="entry name" value="MFS sugar transporter protein"/>
    <property type="match status" value="1"/>
</dbReference>
<name>A0A7R7XS69_9EURO</name>
<keyword evidence="3" id="KW-0813">Transport</keyword>
<evidence type="ECO:0000256" key="8">
    <source>
        <dbReference type="SAM" id="Phobius"/>
    </source>
</evidence>
<dbReference type="InterPro" id="IPR050360">
    <property type="entry name" value="MFS_Sugar_Transporters"/>
</dbReference>
<feature type="transmembrane region" description="Helical" evidence="8">
    <location>
        <begin position="314"/>
        <end position="335"/>
    </location>
</feature>
<comment type="subcellular location">
    <subcellularLocation>
        <location evidence="1">Membrane</location>
        <topology evidence="1">Multi-pass membrane protein</topology>
    </subcellularLocation>
</comment>
<keyword evidence="11" id="KW-1185">Reference proteome</keyword>
<evidence type="ECO:0000313" key="11">
    <source>
        <dbReference type="Proteomes" id="UP000654913"/>
    </source>
</evidence>
<gene>
    <name evidence="10" type="ORF">APUU_51508S</name>
</gene>
<keyword evidence="5 8" id="KW-1133">Transmembrane helix</keyword>
<dbReference type="Pfam" id="PF00083">
    <property type="entry name" value="Sugar_tr"/>
    <property type="match status" value="1"/>
</dbReference>
<dbReference type="RefSeq" id="XP_041558991.1">
    <property type="nucleotide sequence ID" value="XM_041706624.1"/>
</dbReference>
<dbReference type="Gene3D" id="1.20.1250.20">
    <property type="entry name" value="MFS general substrate transporter like domains"/>
    <property type="match status" value="1"/>
</dbReference>
<evidence type="ECO:0000256" key="5">
    <source>
        <dbReference type="ARBA" id="ARBA00022989"/>
    </source>
</evidence>
<keyword evidence="4 8" id="KW-0812">Transmembrane</keyword>
<dbReference type="KEGG" id="apuu:APUU_51508S"/>
<feature type="domain" description="Major facilitator superfamily (MFS) profile" evidence="9">
    <location>
        <begin position="15"/>
        <end position="465"/>
    </location>
</feature>
<dbReference type="InterPro" id="IPR005828">
    <property type="entry name" value="MFS_sugar_transport-like"/>
</dbReference>
<evidence type="ECO:0000256" key="4">
    <source>
        <dbReference type="ARBA" id="ARBA00022692"/>
    </source>
</evidence>
<dbReference type="InterPro" id="IPR036259">
    <property type="entry name" value="MFS_trans_sf"/>
</dbReference>
<organism evidence="10 11">
    <name type="scientific">Aspergillus puulaauensis</name>
    <dbReference type="NCBI Taxonomy" id="1220207"/>
    <lineage>
        <taxon>Eukaryota</taxon>
        <taxon>Fungi</taxon>
        <taxon>Dikarya</taxon>
        <taxon>Ascomycota</taxon>
        <taxon>Pezizomycotina</taxon>
        <taxon>Eurotiomycetes</taxon>
        <taxon>Eurotiomycetidae</taxon>
        <taxon>Eurotiales</taxon>
        <taxon>Aspergillaceae</taxon>
        <taxon>Aspergillus</taxon>
    </lineage>
</organism>
<reference evidence="10" key="1">
    <citation type="submission" date="2021-01" db="EMBL/GenBank/DDBJ databases">
        <authorList>
            <consortium name="Aspergillus puulaauensis MK2 genome sequencing consortium"/>
            <person name="Kazuki M."/>
            <person name="Futagami T."/>
        </authorList>
    </citation>
    <scope>NUCLEOTIDE SEQUENCE</scope>
    <source>
        <strain evidence="10">MK2</strain>
    </source>
</reference>
<dbReference type="GO" id="GO:0005351">
    <property type="term" value="F:carbohydrate:proton symporter activity"/>
    <property type="evidence" value="ECO:0007669"/>
    <property type="project" value="TreeGrafter"/>
</dbReference>
<proteinExistence type="inferred from homology"/>
<reference evidence="10" key="2">
    <citation type="submission" date="2021-02" db="EMBL/GenBank/DDBJ databases">
        <title>Aspergillus puulaauensis MK2 genome sequence.</title>
        <authorList>
            <person name="Futagami T."/>
            <person name="Mori K."/>
            <person name="Kadooka C."/>
            <person name="Tanaka T."/>
        </authorList>
    </citation>
    <scope>NUCLEOTIDE SEQUENCE</scope>
    <source>
        <strain evidence="10">MK2</strain>
    </source>
</reference>
<evidence type="ECO:0000256" key="6">
    <source>
        <dbReference type="ARBA" id="ARBA00023136"/>
    </source>
</evidence>
<feature type="transmembrane region" description="Helical" evidence="8">
    <location>
        <begin position="116"/>
        <end position="141"/>
    </location>
</feature>
<sequence>MTQTQAKFTFAHLAIALPLCLGSISYGYDFSIITTTVGQPTWYAYMGLTLDPTDAELYAYTNRMTGTVFGLFSAGAIFGSLFVSWLCDAYGRKMSLLVAALINIVGGALQTGSVHIGMFIVARFVTGFAAAMLVTLVPLYVAEVAPPATRGLLVGQHGGFFLFGYTIAAWVGIGAFFSENAQFNWRFPLALQVLWPILLCCFLPKLPESPRWLVSKGRTDEAWKVISSLHHDPKDPSQLFAREELLQITSQYEADTAAYGKATFIDMWRKRHMRKRMLIGSLIMWASQANGAIVIYSNIVGLVTGLGFSASESLLLSAGWITWACVGNFANAWFLDRLGRIRSLLIGISGCVVFVIIEAAIVKNYGASSNKAALAAGVAMLFGFITFYGGFVDTTVYVYCSEIFPTHVRAKGTGWCLAIFFLSTLPFLESSTVGFSTIGWKYYLLFIILPSVNVLLLALFCPETRGLSLEEINGLFGDTVAVRLTHLTAEEKDVLDARVLRDVGCIESGSGSDGAGEGETPDSKGKSSLSLKA</sequence>
<dbReference type="PANTHER" id="PTHR48022">
    <property type="entry name" value="PLASTIDIC GLUCOSE TRANSPORTER 4"/>
    <property type="match status" value="1"/>
</dbReference>
<dbReference type="GeneID" id="64976802"/>
<dbReference type="InterPro" id="IPR003663">
    <property type="entry name" value="Sugar/inositol_transpt"/>
</dbReference>
<dbReference type="SUPFAM" id="SSF103473">
    <property type="entry name" value="MFS general substrate transporter"/>
    <property type="match status" value="1"/>
</dbReference>
<dbReference type="InterPro" id="IPR020846">
    <property type="entry name" value="MFS_dom"/>
</dbReference>
<dbReference type="EMBL" id="AP024447">
    <property type="protein sequence ID" value="BCS26797.1"/>
    <property type="molecule type" value="Genomic_DNA"/>
</dbReference>
<comment type="similarity">
    <text evidence="2">Belongs to the major facilitator superfamily. Sugar transporter (TC 2.A.1.1) family.</text>
</comment>
<feature type="transmembrane region" description="Helical" evidence="8">
    <location>
        <begin position="277"/>
        <end position="308"/>
    </location>
</feature>
<feature type="transmembrane region" description="Helical" evidence="8">
    <location>
        <begin position="344"/>
        <end position="362"/>
    </location>
</feature>
<dbReference type="Proteomes" id="UP000654913">
    <property type="component" value="Chromosome 5"/>
</dbReference>
<evidence type="ECO:0000256" key="7">
    <source>
        <dbReference type="SAM" id="MobiDB-lite"/>
    </source>
</evidence>
<dbReference type="GO" id="GO:0016020">
    <property type="term" value="C:membrane"/>
    <property type="evidence" value="ECO:0007669"/>
    <property type="project" value="UniProtKB-SubCell"/>
</dbReference>
<evidence type="ECO:0000313" key="10">
    <source>
        <dbReference type="EMBL" id="BCS26797.1"/>
    </source>
</evidence>
<keyword evidence="6 8" id="KW-0472">Membrane</keyword>
<dbReference type="PRINTS" id="PR00171">
    <property type="entry name" value="SUGRTRNSPORT"/>
</dbReference>
<dbReference type="AlphaFoldDB" id="A0A7R7XS69"/>
<evidence type="ECO:0000256" key="1">
    <source>
        <dbReference type="ARBA" id="ARBA00004141"/>
    </source>
</evidence>
<dbReference type="PROSITE" id="PS50850">
    <property type="entry name" value="MFS"/>
    <property type="match status" value="1"/>
</dbReference>
<feature type="transmembrane region" description="Helical" evidence="8">
    <location>
        <begin position="374"/>
        <end position="400"/>
    </location>
</feature>
<accession>A0A7R7XS69</accession>